<proteinExistence type="predicted"/>
<organism evidence="1 2">
    <name type="scientific">Heliorestis convoluta</name>
    <dbReference type="NCBI Taxonomy" id="356322"/>
    <lineage>
        <taxon>Bacteria</taxon>
        <taxon>Bacillati</taxon>
        <taxon>Bacillota</taxon>
        <taxon>Clostridia</taxon>
        <taxon>Eubacteriales</taxon>
        <taxon>Heliobacteriaceae</taxon>
        <taxon>Heliorestis</taxon>
    </lineage>
</organism>
<accession>A0A5Q2N5Q4</accession>
<dbReference type="EMBL" id="CP045875">
    <property type="protein sequence ID" value="QGG48672.1"/>
    <property type="molecule type" value="Genomic_DNA"/>
</dbReference>
<dbReference type="Proteomes" id="UP000366051">
    <property type="component" value="Chromosome"/>
</dbReference>
<dbReference type="OrthoDB" id="2083794at2"/>
<dbReference type="AlphaFoldDB" id="A0A5Q2N5Q4"/>
<name>A0A5Q2N5Q4_9FIRM</name>
<dbReference type="KEGG" id="hcv:FTV88_2579"/>
<evidence type="ECO:0000313" key="2">
    <source>
        <dbReference type="Proteomes" id="UP000366051"/>
    </source>
</evidence>
<reference evidence="2" key="1">
    <citation type="submission" date="2019-11" db="EMBL/GenBank/DDBJ databases">
        <title>Genome sequence of Heliorestis convoluta strain HH, an alkaliphilic and minimalistic phototrophic bacterium from a soda lake in Egypt.</title>
        <authorList>
            <person name="Dewey E.D."/>
            <person name="Stokes L.M."/>
            <person name="Burchell B.M."/>
            <person name="Shaffer K.N."/>
            <person name="Huntington A.M."/>
            <person name="Baker J.M."/>
            <person name="Nadendla S."/>
            <person name="Giglio M.G."/>
            <person name="Touchman J.W."/>
            <person name="Blankenship R.E."/>
            <person name="Madigan M.T."/>
            <person name="Sattley W.M."/>
        </authorList>
    </citation>
    <scope>NUCLEOTIDE SEQUENCE [LARGE SCALE GENOMIC DNA]</scope>
    <source>
        <strain evidence="2">HH</strain>
    </source>
</reference>
<sequence>MSTMTATSLRPRCAACQETPEGGLHDGLWVKGLFICSRCCETLPHWLGDEVEYARLKESLKCSWRGNPDWRKYLAIAENP</sequence>
<protein>
    <recommendedName>
        <fullName evidence="3">Inhibitor of sigma-G Gin</fullName>
    </recommendedName>
</protein>
<evidence type="ECO:0008006" key="3">
    <source>
        <dbReference type="Google" id="ProtNLM"/>
    </source>
</evidence>
<dbReference type="Pfam" id="PF10764">
    <property type="entry name" value="Gin"/>
    <property type="match status" value="1"/>
</dbReference>
<keyword evidence="2" id="KW-1185">Reference proteome</keyword>
<dbReference type="InterPro" id="IPR019700">
    <property type="entry name" value="Sigma-G_inhibitor_Gin"/>
</dbReference>
<evidence type="ECO:0000313" key="1">
    <source>
        <dbReference type="EMBL" id="QGG48672.1"/>
    </source>
</evidence>
<gene>
    <name evidence="1" type="ORF">FTV88_2579</name>
</gene>